<evidence type="ECO:0000313" key="3">
    <source>
        <dbReference type="Proteomes" id="UP000326678"/>
    </source>
</evidence>
<dbReference type="AlphaFoldDB" id="A0A5P8WDG1"/>
<protein>
    <submittedName>
        <fullName evidence="2">RecD/TraA family helicase (Plasmid)</fullName>
    </submittedName>
</protein>
<gene>
    <name evidence="2" type="ORF">GXM_08349</name>
</gene>
<feature type="domain" description="UvrD-like helicase C-terminal" evidence="1">
    <location>
        <begin position="21"/>
        <end position="68"/>
    </location>
</feature>
<name>A0A5P8WDG1_9NOSO</name>
<keyword evidence="2" id="KW-0067">ATP-binding</keyword>
<dbReference type="Pfam" id="PF13538">
    <property type="entry name" value="UvrD_C_2"/>
    <property type="match status" value="1"/>
</dbReference>
<reference evidence="2 3" key="1">
    <citation type="submission" date="2019-10" db="EMBL/GenBank/DDBJ databases">
        <title>Genomic and transcriptomic insights into the perfect genentic adaptation of a filamentous nitrogen-fixing cyanobacterium to rice fields.</title>
        <authorList>
            <person name="Chen Z."/>
        </authorList>
    </citation>
    <scope>NUCLEOTIDE SEQUENCE [LARGE SCALE GENOMIC DNA]</scope>
    <source>
        <strain evidence="2">CCNUC1</strain>
    </source>
</reference>
<proteinExistence type="predicted"/>
<dbReference type="Gene3D" id="3.40.50.300">
    <property type="entry name" value="P-loop containing nucleotide triphosphate hydrolases"/>
    <property type="match status" value="1"/>
</dbReference>
<dbReference type="InterPro" id="IPR027785">
    <property type="entry name" value="UvrD-like_helicase_C"/>
</dbReference>
<dbReference type="GO" id="GO:0004386">
    <property type="term" value="F:helicase activity"/>
    <property type="evidence" value="ECO:0007669"/>
    <property type="project" value="UniProtKB-KW"/>
</dbReference>
<sequence length="114" mass="12978">MQYGGRSVVYDYADLNEITLAWSVTIHKSQGSEYPVVILRLYMQHYMMLSRNLFYTGLTRAKKLAIVVGSKKAISLAVRSTDDQKRYTRLKQKLVVAPVAPGELPKRSQSVERV</sequence>
<keyword evidence="2" id="KW-0547">Nucleotide-binding</keyword>
<keyword evidence="2" id="KW-0378">Hydrolase</keyword>
<accession>A0A5P8WDG1</accession>
<dbReference type="Gene3D" id="2.30.30.940">
    <property type="match status" value="1"/>
</dbReference>
<dbReference type="SUPFAM" id="SSF52540">
    <property type="entry name" value="P-loop containing nucleoside triphosphate hydrolases"/>
    <property type="match status" value="1"/>
</dbReference>
<organism evidence="2 3">
    <name type="scientific">Nostoc sphaeroides CCNUC1</name>
    <dbReference type="NCBI Taxonomy" id="2653204"/>
    <lineage>
        <taxon>Bacteria</taxon>
        <taxon>Bacillati</taxon>
        <taxon>Cyanobacteriota</taxon>
        <taxon>Cyanophyceae</taxon>
        <taxon>Nostocales</taxon>
        <taxon>Nostocaceae</taxon>
        <taxon>Nostoc</taxon>
    </lineage>
</organism>
<evidence type="ECO:0000259" key="1">
    <source>
        <dbReference type="Pfam" id="PF13538"/>
    </source>
</evidence>
<keyword evidence="3" id="KW-1185">Reference proteome</keyword>
<dbReference type="InterPro" id="IPR027417">
    <property type="entry name" value="P-loop_NTPase"/>
</dbReference>
<keyword evidence="2" id="KW-0347">Helicase</keyword>
<dbReference type="Proteomes" id="UP000326678">
    <property type="component" value="Chromosome Gxm2"/>
</dbReference>
<dbReference type="CDD" id="cd18809">
    <property type="entry name" value="SF1_C_RecD"/>
    <property type="match status" value="1"/>
</dbReference>
<dbReference type="KEGG" id="nsh:GXM_08349"/>
<evidence type="ECO:0000313" key="2">
    <source>
        <dbReference type="EMBL" id="QFS50855.1"/>
    </source>
</evidence>
<dbReference type="EMBL" id="CP045227">
    <property type="protein sequence ID" value="QFS50855.1"/>
    <property type="molecule type" value="Genomic_DNA"/>
</dbReference>